<feature type="transmembrane region" description="Helical" evidence="1">
    <location>
        <begin position="56"/>
        <end position="73"/>
    </location>
</feature>
<dbReference type="EMBL" id="LT630287">
    <property type="protein sequence ID" value="SFV41625.1"/>
    <property type="molecule type" value="Genomic_DNA"/>
</dbReference>
<reference evidence="3" key="1">
    <citation type="submission" date="2016-11" db="EMBL/GenBank/DDBJ databases">
        <authorList>
            <person name="Papadimitriou K."/>
        </authorList>
    </citation>
    <scope>NUCLEOTIDE SEQUENCE [LARGE SCALE GENOMIC DNA]</scope>
    <source>
        <strain evidence="3">ACA-DC 1533</strain>
    </source>
</reference>
<dbReference type="Proteomes" id="UP000190935">
    <property type="component" value="Chromosome I"/>
</dbReference>
<name>A0A1K1KRT4_9LACO</name>
<accession>A0A1K1KRT4</accession>
<sequence length="153" mass="17184">MRTVLYQMGLTPRRAINSMIFLLVFSFLASICYILFLSSKSGTKFQTFLGANPQSAVMFIISAIDFGLGYVLWNKREKLVTRRKNFQAVNFFLLLSQLIVGNLVCVILAVIALYVSSQVKDDGGKYLSSAEIMLFSLSGLVYVFCAILLLRLR</sequence>
<feature type="transmembrane region" description="Helical" evidence="1">
    <location>
        <begin position="93"/>
        <end position="114"/>
    </location>
</feature>
<gene>
    <name evidence="2" type="ORF">LAC1533_2200</name>
</gene>
<evidence type="ECO:0000256" key="1">
    <source>
        <dbReference type="SAM" id="Phobius"/>
    </source>
</evidence>
<dbReference type="KEGG" id="laca:LAC1533_2200"/>
<evidence type="ECO:0000313" key="2">
    <source>
        <dbReference type="EMBL" id="SFV41625.1"/>
    </source>
</evidence>
<evidence type="ECO:0008006" key="4">
    <source>
        <dbReference type="Google" id="ProtNLM"/>
    </source>
</evidence>
<organism evidence="2 3">
    <name type="scientific">Ligilactobacillus acidipiscis</name>
    <dbReference type="NCBI Taxonomy" id="89059"/>
    <lineage>
        <taxon>Bacteria</taxon>
        <taxon>Bacillati</taxon>
        <taxon>Bacillota</taxon>
        <taxon>Bacilli</taxon>
        <taxon>Lactobacillales</taxon>
        <taxon>Lactobacillaceae</taxon>
        <taxon>Ligilactobacillus</taxon>
    </lineage>
</organism>
<feature type="transmembrane region" description="Helical" evidence="1">
    <location>
        <begin position="20"/>
        <end position="36"/>
    </location>
</feature>
<keyword evidence="1" id="KW-0472">Membrane</keyword>
<dbReference type="AlphaFoldDB" id="A0A1K1KRT4"/>
<protein>
    <recommendedName>
        <fullName evidence="4">ABC transporter permease</fullName>
    </recommendedName>
</protein>
<evidence type="ECO:0000313" key="3">
    <source>
        <dbReference type="Proteomes" id="UP000190935"/>
    </source>
</evidence>
<keyword evidence="1" id="KW-1133">Transmembrane helix</keyword>
<keyword evidence="1" id="KW-0812">Transmembrane</keyword>
<proteinExistence type="predicted"/>
<feature type="transmembrane region" description="Helical" evidence="1">
    <location>
        <begin position="126"/>
        <end position="150"/>
    </location>
</feature>